<evidence type="ECO:0000259" key="1">
    <source>
        <dbReference type="SMART" id="SM00382"/>
    </source>
</evidence>
<dbReference type="Pfam" id="PF22688">
    <property type="entry name" value="Hda_lid"/>
    <property type="match status" value="1"/>
</dbReference>
<dbReference type="OrthoDB" id="9784878at2"/>
<dbReference type="GO" id="GO:0006270">
    <property type="term" value="P:DNA replication initiation"/>
    <property type="evidence" value="ECO:0007669"/>
    <property type="project" value="TreeGrafter"/>
</dbReference>
<organism evidence="2 3">
    <name type="scientific">Rubrivivax albus</name>
    <dbReference type="NCBI Taxonomy" id="2499835"/>
    <lineage>
        <taxon>Bacteria</taxon>
        <taxon>Pseudomonadati</taxon>
        <taxon>Pseudomonadota</taxon>
        <taxon>Betaproteobacteria</taxon>
        <taxon>Burkholderiales</taxon>
        <taxon>Sphaerotilaceae</taxon>
        <taxon>Rubrivivax</taxon>
    </lineage>
</organism>
<dbReference type="Proteomes" id="UP000288178">
    <property type="component" value="Unassembled WGS sequence"/>
</dbReference>
<dbReference type="GO" id="GO:0003688">
    <property type="term" value="F:DNA replication origin binding"/>
    <property type="evidence" value="ECO:0007669"/>
    <property type="project" value="TreeGrafter"/>
</dbReference>
<evidence type="ECO:0000313" key="3">
    <source>
        <dbReference type="Proteomes" id="UP000288178"/>
    </source>
</evidence>
<dbReference type="SMART" id="SM00382">
    <property type="entry name" value="AAA"/>
    <property type="match status" value="1"/>
</dbReference>
<dbReference type="InterPro" id="IPR027417">
    <property type="entry name" value="P-loop_NTPase"/>
</dbReference>
<dbReference type="SUPFAM" id="SSF52540">
    <property type="entry name" value="P-loop containing nucleoside triphosphate hydrolases"/>
    <property type="match status" value="1"/>
</dbReference>
<dbReference type="InterPro" id="IPR003593">
    <property type="entry name" value="AAA+_ATPase"/>
</dbReference>
<dbReference type="GO" id="GO:0005886">
    <property type="term" value="C:plasma membrane"/>
    <property type="evidence" value="ECO:0007669"/>
    <property type="project" value="TreeGrafter"/>
</dbReference>
<dbReference type="RefSeq" id="WP_128200299.1">
    <property type="nucleotide sequence ID" value="NZ_SACT01000009.1"/>
</dbReference>
<accession>A0A3S2TN93</accession>
<feature type="domain" description="AAA+ ATPase" evidence="1">
    <location>
        <begin position="41"/>
        <end position="212"/>
    </location>
</feature>
<dbReference type="PANTHER" id="PTHR30050">
    <property type="entry name" value="CHROMOSOMAL REPLICATION INITIATOR PROTEIN DNAA"/>
    <property type="match status" value="1"/>
</dbReference>
<proteinExistence type="predicted"/>
<gene>
    <name evidence="2" type="ORF">ENE75_20815</name>
</gene>
<dbReference type="PANTHER" id="PTHR30050:SF5">
    <property type="entry name" value="DNAA REGULATORY INACTIVATOR HDA"/>
    <property type="match status" value="1"/>
</dbReference>
<evidence type="ECO:0000313" key="2">
    <source>
        <dbReference type="EMBL" id="RVT48809.1"/>
    </source>
</evidence>
<protein>
    <submittedName>
        <fullName evidence="2">DnaA regulatory inactivator Hda</fullName>
    </submittedName>
</protein>
<name>A0A3S2TN93_9BURK</name>
<dbReference type="EMBL" id="SACT01000009">
    <property type="protein sequence ID" value="RVT48809.1"/>
    <property type="molecule type" value="Genomic_DNA"/>
</dbReference>
<keyword evidence="3" id="KW-1185">Reference proteome</keyword>
<dbReference type="AlphaFoldDB" id="A0A3S2TN93"/>
<comment type="caution">
    <text evidence="2">The sequence shown here is derived from an EMBL/GenBank/DDBJ whole genome shotgun (WGS) entry which is preliminary data.</text>
</comment>
<dbReference type="Gene3D" id="3.40.50.300">
    <property type="entry name" value="P-loop containing nucleotide triphosphate hydrolases"/>
    <property type="match status" value="1"/>
</dbReference>
<sequence>MAASPIQLPLPLGGRAAPTFDDFLVGDNVAVLAHLRGLQMPGAPVYLWGPPGCGKSHLLQALAGGVRRAGQLACDFEPGRVLPADATLALIDDAETLDDAAQADAFRWFVDAATAGVQIAAAGRLPPVDLPLREDLRTRLGWGPTFAVQPLGEAQVRAVLRREADRRGIFLADEVMDYVMARFTRDLRHLMQLLDHLDRFALARSRHVTVPLVRQMLDENLPL</sequence>
<dbReference type="Gene3D" id="1.10.8.60">
    <property type="match status" value="1"/>
</dbReference>
<reference evidence="2 3" key="1">
    <citation type="submission" date="2019-01" db="EMBL/GenBank/DDBJ databases">
        <authorList>
            <person name="Chen W.-M."/>
        </authorList>
    </citation>
    <scope>NUCLEOTIDE SEQUENCE [LARGE SCALE GENOMIC DNA]</scope>
    <source>
        <strain evidence="2 3">ICH-3</strain>
    </source>
</reference>
<dbReference type="InterPro" id="IPR055199">
    <property type="entry name" value="Hda_lid"/>
</dbReference>